<dbReference type="InParanoid" id="A0A084R0Y5"/>
<feature type="signal peptide" evidence="3">
    <location>
        <begin position="1"/>
        <end position="17"/>
    </location>
</feature>
<dbReference type="Pfam" id="PF00264">
    <property type="entry name" value="Tyrosinase"/>
    <property type="match status" value="1"/>
</dbReference>
<evidence type="ECO:0000313" key="5">
    <source>
        <dbReference type="EMBL" id="KFA69870.1"/>
    </source>
</evidence>
<evidence type="ECO:0000259" key="4">
    <source>
        <dbReference type="Pfam" id="PF00264"/>
    </source>
</evidence>
<dbReference type="SUPFAM" id="SSF48056">
    <property type="entry name" value="Di-copper centre-containing domain"/>
    <property type="match status" value="1"/>
</dbReference>
<organism evidence="5 6">
    <name type="scientific">Stachybotrys chlorohalonatus (strain IBT 40285)</name>
    <dbReference type="NCBI Taxonomy" id="1283841"/>
    <lineage>
        <taxon>Eukaryota</taxon>
        <taxon>Fungi</taxon>
        <taxon>Dikarya</taxon>
        <taxon>Ascomycota</taxon>
        <taxon>Pezizomycotina</taxon>
        <taxon>Sordariomycetes</taxon>
        <taxon>Hypocreomycetidae</taxon>
        <taxon>Hypocreales</taxon>
        <taxon>Stachybotryaceae</taxon>
        <taxon>Stachybotrys</taxon>
    </lineage>
</organism>
<dbReference type="Proteomes" id="UP000028524">
    <property type="component" value="Unassembled WGS sequence"/>
</dbReference>
<keyword evidence="3" id="KW-0732">Signal</keyword>
<keyword evidence="2" id="KW-0560">Oxidoreductase</keyword>
<evidence type="ECO:0000256" key="3">
    <source>
        <dbReference type="SAM" id="SignalP"/>
    </source>
</evidence>
<gene>
    <name evidence="5" type="ORF">S40285_08983</name>
</gene>
<dbReference type="OrthoDB" id="6132182at2759"/>
<dbReference type="STRING" id="1283841.A0A084R0Y5"/>
<feature type="domain" description="Tyrosinase copper-binding" evidence="4">
    <location>
        <begin position="72"/>
        <end position="289"/>
    </location>
</feature>
<reference evidence="5 6" key="1">
    <citation type="journal article" date="2014" name="BMC Genomics">
        <title>Comparative genome sequencing reveals chemotype-specific gene clusters in the toxigenic black mold Stachybotrys.</title>
        <authorList>
            <person name="Semeiks J."/>
            <person name="Borek D."/>
            <person name="Otwinowski Z."/>
            <person name="Grishin N.V."/>
        </authorList>
    </citation>
    <scope>NUCLEOTIDE SEQUENCE [LARGE SCALE GENOMIC DNA]</scope>
    <source>
        <strain evidence="5 6">IBT 40285</strain>
    </source>
</reference>
<dbReference type="InterPro" id="IPR002227">
    <property type="entry name" value="Tyrosinase_Cu-bd"/>
</dbReference>
<dbReference type="PANTHER" id="PTHR11474">
    <property type="entry name" value="TYROSINASE FAMILY MEMBER"/>
    <property type="match status" value="1"/>
</dbReference>
<dbReference type="AlphaFoldDB" id="A0A084R0Y5"/>
<protein>
    <recommendedName>
        <fullName evidence="4">Tyrosinase copper-binding domain-containing protein</fullName>
    </recommendedName>
</protein>
<dbReference type="PRINTS" id="PR00092">
    <property type="entry name" value="TYROSINASE"/>
</dbReference>
<dbReference type="PANTHER" id="PTHR11474:SF125">
    <property type="entry name" value="N-ACETYL-6-HYDROXYTRYPTOPHAN OXIDASE IVOB-RELATED"/>
    <property type="match status" value="1"/>
</dbReference>
<evidence type="ECO:0000313" key="6">
    <source>
        <dbReference type="Proteomes" id="UP000028524"/>
    </source>
</evidence>
<keyword evidence="1" id="KW-0479">Metal-binding</keyword>
<dbReference type="GO" id="GO:0016491">
    <property type="term" value="F:oxidoreductase activity"/>
    <property type="evidence" value="ECO:0007669"/>
    <property type="project" value="UniProtKB-KW"/>
</dbReference>
<dbReference type="HOGENOM" id="CLU_035914_0_1_1"/>
<dbReference type="GO" id="GO:0046872">
    <property type="term" value="F:metal ion binding"/>
    <property type="evidence" value="ECO:0007669"/>
    <property type="project" value="UniProtKB-KW"/>
</dbReference>
<dbReference type="InterPro" id="IPR008922">
    <property type="entry name" value="Di-copper_centre_dom_sf"/>
</dbReference>
<dbReference type="OMA" id="LKSKCQY"/>
<dbReference type="Gene3D" id="1.10.1280.10">
    <property type="entry name" value="Di-copper center containing domain from catechol oxidase"/>
    <property type="match status" value="1"/>
</dbReference>
<feature type="chain" id="PRO_5001780108" description="Tyrosinase copper-binding domain-containing protein" evidence="3">
    <location>
        <begin position="18"/>
        <end position="347"/>
    </location>
</feature>
<name>A0A084R0Y5_STAC4</name>
<dbReference type="EMBL" id="KL659341">
    <property type="protein sequence ID" value="KFA69870.1"/>
    <property type="molecule type" value="Genomic_DNA"/>
</dbReference>
<proteinExistence type="predicted"/>
<evidence type="ECO:0000256" key="2">
    <source>
        <dbReference type="ARBA" id="ARBA00023002"/>
    </source>
</evidence>
<keyword evidence="6" id="KW-1185">Reference proteome</keyword>
<dbReference type="InterPro" id="IPR050316">
    <property type="entry name" value="Tyrosinase/Hemocyanin"/>
</dbReference>
<sequence>MRPQILLMLGLTGVTVGQYPQRDIDSGLALRDLSRQSHDAALARLRSSTSGCTPQTIRVRKECLYSDIPGARSRFDDFGVLHYRLTNFVHLSASFLLFHRYYIWTYEEALRTECSYNGHFPYWNWGEDAHDVESSPVFDGSPTSLGSNGRFVRGGGTAGLPRGSGGGCLIEGPFSERNVTLGPFSQRNPLNYNPRCIKRDLNTAVASRWASFRNTTEVIINSPTIEIFQAMVQGDSRYPEARNLGVAVHGGGHFAIGGDPGGDFHFSPLEPAFYLHHGQVDRLYFIWQNLDWTNRQTIFGTGTMNNRPPSRNQTLDDVLDLSPLAPPRTLGDLIDTIGASPFCFVYE</sequence>
<evidence type="ECO:0000256" key="1">
    <source>
        <dbReference type="ARBA" id="ARBA00022723"/>
    </source>
</evidence>
<accession>A0A084R0Y5</accession>